<feature type="transmembrane region" description="Helical" evidence="3">
    <location>
        <begin position="189"/>
        <end position="210"/>
    </location>
</feature>
<feature type="transmembrane region" description="Helical" evidence="3">
    <location>
        <begin position="71"/>
        <end position="93"/>
    </location>
</feature>
<comment type="caution">
    <text evidence="4">The sequence shown here is derived from an EMBL/GenBank/DDBJ whole genome shotgun (WGS) entry which is preliminary data.</text>
</comment>
<evidence type="ECO:0000256" key="2">
    <source>
        <dbReference type="ARBA" id="ARBA00006727"/>
    </source>
</evidence>
<keyword evidence="5" id="KW-1185">Reference proteome</keyword>
<evidence type="ECO:0008006" key="6">
    <source>
        <dbReference type="Google" id="ProtNLM"/>
    </source>
</evidence>
<dbReference type="Gene3D" id="1.20.1250.20">
    <property type="entry name" value="MFS general substrate transporter like domains"/>
    <property type="match status" value="2"/>
</dbReference>
<gene>
    <name evidence="4" type="ORF">OHK93_007406</name>
</gene>
<dbReference type="InterPro" id="IPR011701">
    <property type="entry name" value="MFS"/>
</dbReference>
<dbReference type="InterPro" id="IPR036259">
    <property type="entry name" value="MFS_trans_sf"/>
</dbReference>
<evidence type="ECO:0000256" key="3">
    <source>
        <dbReference type="SAM" id="Phobius"/>
    </source>
</evidence>
<name>A0AA43TXK4_9LECA</name>
<feature type="transmembrane region" description="Helical" evidence="3">
    <location>
        <begin position="298"/>
        <end position="315"/>
    </location>
</feature>
<dbReference type="PANTHER" id="PTHR11360">
    <property type="entry name" value="MONOCARBOXYLATE TRANSPORTER"/>
    <property type="match status" value="1"/>
</dbReference>
<keyword evidence="3" id="KW-1133">Transmembrane helix</keyword>
<organism evidence="4 5">
    <name type="scientific">Ramalina farinacea</name>
    <dbReference type="NCBI Taxonomy" id="258253"/>
    <lineage>
        <taxon>Eukaryota</taxon>
        <taxon>Fungi</taxon>
        <taxon>Dikarya</taxon>
        <taxon>Ascomycota</taxon>
        <taxon>Pezizomycotina</taxon>
        <taxon>Lecanoromycetes</taxon>
        <taxon>OSLEUM clade</taxon>
        <taxon>Lecanoromycetidae</taxon>
        <taxon>Lecanorales</taxon>
        <taxon>Lecanorineae</taxon>
        <taxon>Ramalinaceae</taxon>
        <taxon>Ramalina</taxon>
    </lineage>
</organism>
<proteinExistence type="inferred from homology"/>
<feature type="transmembrane region" description="Helical" evidence="3">
    <location>
        <begin position="231"/>
        <end position="254"/>
    </location>
</feature>
<dbReference type="PANTHER" id="PTHR11360:SF315">
    <property type="entry name" value="TRANSPORTER MCH2-RELATED"/>
    <property type="match status" value="1"/>
</dbReference>
<dbReference type="Proteomes" id="UP001161017">
    <property type="component" value="Unassembled WGS sequence"/>
</dbReference>
<feature type="transmembrane region" description="Helical" evidence="3">
    <location>
        <begin position="126"/>
        <end position="145"/>
    </location>
</feature>
<feature type="transmembrane region" description="Helical" evidence="3">
    <location>
        <begin position="157"/>
        <end position="177"/>
    </location>
</feature>
<reference evidence="4" key="1">
    <citation type="journal article" date="2023" name="Genome Biol. Evol.">
        <title>First Whole Genome Sequence and Flow Cytometry Genome Size Data for the Lichen-Forming Fungus Ramalina farinacea (Ascomycota).</title>
        <authorList>
            <person name="Llewellyn T."/>
            <person name="Mian S."/>
            <person name="Hill R."/>
            <person name="Leitch I.J."/>
            <person name="Gaya E."/>
        </authorList>
    </citation>
    <scope>NUCLEOTIDE SEQUENCE</scope>
    <source>
        <strain evidence="4">LIQ254RAFAR</strain>
    </source>
</reference>
<dbReference type="Pfam" id="PF07690">
    <property type="entry name" value="MFS_1"/>
    <property type="match status" value="1"/>
</dbReference>
<dbReference type="GO" id="GO:0016020">
    <property type="term" value="C:membrane"/>
    <property type="evidence" value="ECO:0007669"/>
    <property type="project" value="UniProtKB-SubCell"/>
</dbReference>
<accession>A0AA43TXK4</accession>
<feature type="transmembrane region" description="Helical" evidence="3">
    <location>
        <begin position="321"/>
        <end position="340"/>
    </location>
</feature>
<evidence type="ECO:0000313" key="4">
    <source>
        <dbReference type="EMBL" id="MDI1488132.1"/>
    </source>
</evidence>
<evidence type="ECO:0000256" key="1">
    <source>
        <dbReference type="ARBA" id="ARBA00004141"/>
    </source>
</evidence>
<keyword evidence="3" id="KW-0812">Transmembrane</keyword>
<comment type="subcellular location">
    <subcellularLocation>
        <location evidence="1">Membrane</location>
        <topology evidence="1">Multi-pass membrane protein</topology>
    </subcellularLocation>
</comment>
<sequence length="399" mass="42618">MIVTSPTLSIVGIGTHDHTAAPPIDGGYGWVCVGACFIINCFTWGIVASYGVYLSYYLRANVFPGAKPLDFAFVGGLNFAAAMLVAPLVTYLARRYGTRPPMVFGVFSLAGGFISASFAVKAWQLYLSQGALVGIGVGCVYIPSVPVLSQWFHKRRSLANGITSAGSGIGGIIFSLSTDRMIEEISLGWSLRITGLVAFLMISLAIIVIRDRNDVIAPTQHPFDVALLLRYDVWLLLLWAFVSMLGYTTLLYSLPDFALSIHLSRAQAADVITFLNLGTAVGRPFIGVLSDHFGRIKVAAVLTLACGITCFAIWIPAGSLGVTVLFALLSGAILGVFWAVSKHLPLSAFAGRDPSHQLGMTDHLIYSDNRTALCRDCGIATPAILAVHLVADDCIANVL</sequence>
<dbReference type="InterPro" id="IPR050327">
    <property type="entry name" value="Proton-linked_MCT"/>
</dbReference>
<feature type="transmembrane region" description="Helical" evidence="3">
    <location>
        <begin position="266"/>
        <end position="286"/>
    </location>
</feature>
<feature type="transmembrane region" description="Helical" evidence="3">
    <location>
        <begin position="28"/>
        <end position="51"/>
    </location>
</feature>
<comment type="similarity">
    <text evidence="2">Belongs to the major facilitator superfamily. Monocarboxylate porter (TC 2.A.1.13) family.</text>
</comment>
<keyword evidence="3" id="KW-0472">Membrane</keyword>
<dbReference type="AlphaFoldDB" id="A0AA43TXK4"/>
<dbReference type="SUPFAM" id="SSF103473">
    <property type="entry name" value="MFS general substrate transporter"/>
    <property type="match status" value="1"/>
</dbReference>
<dbReference type="GO" id="GO:0022857">
    <property type="term" value="F:transmembrane transporter activity"/>
    <property type="evidence" value="ECO:0007669"/>
    <property type="project" value="InterPro"/>
</dbReference>
<evidence type="ECO:0000313" key="5">
    <source>
        <dbReference type="Proteomes" id="UP001161017"/>
    </source>
</evidence>
<dbReference type="EMBL" id="JAPUFD010000007">
    <property type="protein sequence ID" value="MDI1488132.1"/>
    <property type="molecule type" value="Genomic_DNA"/>
</dbReference>
<protein>
    <recommendedName>
        <fullName evidence="6">Major facilitator superfamily (MFS) profile domain-containing protein</fullName>
    </recommendedName>
</protein>
<feature type="transmembrane region" description="Helical" evidence="3">
    <location>
        <begin position="102"/>
        <end position="120"/>
    </location>
</feature>